<evidence type="ECO:0000313" key="1">
    <source>
        <dbReference type="EMBL" id="BAO04923.1"/>
    </source>
</evidence>
<dbReference type="AlphaFoldDB" id="A0A060N8T9"/>
<name>A0A060N8T9_CLOBO</name>
<reference evidence="1" key="1">
    <citation type="submission" date="2013-10" db="EMBL/GenBank/DDBJ databases">
        <title>Draft genome sequence of Clostridium botulinum type B strain Osaka05.</title>
        <authorList>
            <person name="Sakaguchi Y."/>
            <person name="Hosomi K."/>
            <person name="Uchiyama J."/>
            <person name="Ogura Y."/>
            <person name="Sakaguchi M."/>
            <person name="Kohda T."/>
            <person name="Mukamoto M."/>
            <person name="Misawa N."/>
            <person name="Matsuzaki S."/>
            <person name="Hayashi T."/>
            <person name="Kozaki S."/>
        </authorList>
    </citation>
    <scope>NUCLEOTIDE SEQUENCE</scope>
    <source>
        <strain evidence="1">Osaka05</strain>
    </source>
</reference>
<gene>
    <name evidence="1" type="ORF">CBO05P1_204</name>
</gene>
<accession>A0A060N8T9</accession>
<dbReference type="Proteomes" id="UP000054164">
    <property type="component" value="Unassembled WGS sequence"/>
</dbReference>
<dbReference type="HOGENOM" id="CLU_2664548_0_0_9"/>
<protein>
    <submittedName>
        <fullName evidence="1">Uncharacterized protein</fullName>
    </submittedName>
</protein>
<proteinExistence type="predicted"/>
<sequence>MCMFDDTKEIIAEYDIYDYEGDRQAWKEFNDKLHMIEDERKLYDNEYDLEIEVIDFESEKEYWENEIKEWEDILD</sequence>
<organism evidence="1">
    <name type="scientific">Clostridium botulinum B str. Osaka05</name>
    <dbReference type="NCBI Taxonomy" id="1407017"/>
    <lineage>
        <taxon>Bacteria</taxon>
        <taxon>Bacillati</taxon>
        <taxon>Bacillota</taxon>
        <taxon>Clostridia</taxon>
        <taxon>Eubacteriales</taxon>
        <taxon>Clostridiaceae</taxon>
        <taxon>Clostridium</taxon>
    </lineage>
</organism>
<dbReference type="RefSeq" id="WP_030032007.1">
    <property type="nucleotide sequence ID" value="NZ_BA000058.1"/>
</dbReference>
<dbReference type="EMBL" id="BA000058">
    <property type="protein sequence ID" value="BAO04923.1"/>
    <property type="molecule type" value="Genomic_DNA"/>
</dbReference>